<evidence type="ECO:0008006" key="4">
    <source>
        <dbReference type="Google" id="ProtNLM"/>
    </source>
</evidence>
<dbReference type="EMBL" id="CP002026">
    <property type="protein sequence ID" value="ADH91399.1"/>
    <property type="molecule type" value="Genomic_DNA"/>
</dbReference>
<proteinExistence type="predicted"/>
<evidence type="ECO:0000256" key="1">
    <source>
        <dbReference type="SAM" id="SignalP"/>
    </source>
</evidence>
<gene>
    <name evidence="2" type="ordered locus">Snov_4129</name>
</gene>
<keyword evidence="3" id="KW-1185">Reference proteome</keyword>
<sequence>MRKPNLLTTTALLAGLAMPAVAYAQQGAVPGAIGGAAAGAAVGGPAGAVVGGVAGATVGAAATPPAEVRTYVMRESVPSVRVEEQVVVGSALPATVEIHPVPKYERYSYAVVNDQRVIVDAGSRKVIQVIN</sequence>
<dbReference type="RefSeq" id="WP_013168900.1">
    <property type="nucleotide sequence ID" value="NC_014217.1"/>
</dbReference>
<dbReference type="eggNOG" id="COG4991">
    <property type="taxonomic scope" value="Bacteria"/>
</dbReference>
<dbReference type="HOGENOM" id="CLU_149985_0_0_5"/>
<feature type="signal peptide" evidence="1">
    <location>
        <begin position="1"/>
        <end position="24"/>
    </location>
</feature>
<dbReference type="KEGG" id="sno:Snov_4129"/>
<evidence type="ECO:0000313" key="2">
    <source>
        <dbReference type="EMBL" id="ADH91399.1"/>
    </source>
</evidence>
<keyword evidence="1" id="KW-0732">Signal</keyword>
<dbReference type="Proteomes" id="UP000006633">
    <property type="component" value="Chromosome"/>
</dbReference>
<dbReference type="InterPro" id="IPR009642">
    <property type="entry name" value="DUF1236"/>
</dbReference>
<accession>D7A1H4</accession>
<organism evidence="2 3">
    <name type="scientific">Ancylobacter novellus (strain ATCC 8093 / DSM 506 / JCM 20403 / CCM 1077 / IAM 12100 / NBRC 12443 / NCIMB 10456)</name>
    <name type="common">Starkeya novella</name>
    <dbReference type="NCBI Taxonomy" id="639283"/>
    <lineage>
        <taxon>Bacteria</taxon>
        <taxon>Pseudomonadati</taxon>
        <taxon>Pseudomonadota</taxon>
        <taxon>Alphaproteobacteria</taxon>
        <taxon>Hyphomicrobiales</taxon>
        <taxon>Xanthobacteraceae</taxon>
        <taxon>Ancylobacter</taxon>
    </lineage>
</organism>
<protein>
    <recommendedName>
        <fullName evidence="4">DUF1236 domain-containing protein</fullName>
    </recommendedName>
</protein>
<dbReference type="OrthoDB" id="8020822at2"/>
<dbReference type="AlphaFoldDB" id="D7A1H4"/>
<feature type="chain" id="PRO_5003092378" description="DUF1236 domain-containing protein" evidence="1">
    <location>
        <begin position="25"/>
        <end position="131"/>
    </location>
</feature>
<dbReference type="Pfam" id="PF06823">
    <property type="entry name" value="DUF1236"/>
    <property type="match status" value="1"/>
</dbReference>
<reference evidence="2 3" key="1">
    <citation type="journal article" date="2012" name="Stand. Genomic Sci.">
        <title>Complete genome sequence of the facultatively chemolithoautotrophic and methylotrophic alpha Proteobacterium Starkeya novella type strain (ATCC 8093(T)).</title>
        <authorList>
            <person name="Kappler U."/>
            <person name="Davenport K."/>
            <person name="Beatson S."/>
            <person name="Lucas S."/>
            <person name="Lapidus A."/>
            <person name="Copeland A."/>
            <person name="Berry K.W."/>
            <person name="Glavina Del Rio T."/>
            <person name="Hammon N."/>
            <person name="Dalin E."/>
            <person name="Tice H."/>
            <person name="Pitluck S."/>
            <person name="Richardson P."/>
            <person name="Bruce D."/>
            <person name="Goodwin L.A."/>
            <person name="Han C."/>
            <person name="Tapia R."/>
            <person name="Detter J.C."/>
            <person name="Chang Y.J."/>
            <person name="Jeffries C.D."/>
            <person name="Land M."/>
            <person name="Hauser L."/>
            <person name="Kyrpides N.C."/>
            <person name="Goker M."/>
            <person name="Ivanova N."/>
            <person name="Klenk H.P."/>
            <person name="Woyke T."/>
        </authorList>
    </citation>
    <scope>NUCLEOTIDE SEQUENCE [LARGE SCALE GENOMIC DNA]</scope>
    <source>
        <strain evidence="3">ATCC 8093 / DSM 506 / JCM 20403 / CCM 1077 / IAM 12100 / NBRC 12443 / NCIMB 10456</strain>
    </source>
</reference>
<name>D7A1H4_ANCN5</name>
<evidence type="ECO:0000313" key="3">
    <source>
        <dbReference type="Proteomes" id="UP000006633"/>
    </source>
</evidence>
<dbReference type="STRING" id="639283.Snov_4129"/>